<dbReference type="InterPro" id="IPR050147">
    <property type="entry name" value="Ser/Thr_Dehydratase"/>
</dbReference>
<name>A0A381NPF8_9ZZZZ</name>
<dbReference type="GO" id="GO:0003941">
    <property type="term" value="F:L-serine ammonia-lyase activity"/>
    <property type="evidence" value="ECO:0007669"/>
    <property type="project" value="UniProtKB-EC"/>
</dbReference>
<proteinExistence type="inferred from homology"/>
<feature type="domain" description="Tryptophan synthase beta chain-like PALP" evidence="7">
    <location>
        <begin position="5"/>
        <end position="290"/>
    </location>
</feature>
<dbReference type="GO" id="GO:0030170">
    <property type="term" value="F:pyridoxal phosphate binding"/>
    <property type="evidence" value="ECO:0007669"/>
    <property type="project" value="InterPro"/>
</dbReference>
<dbReference type="GO" id="GO:0004794">
    <property type="term" value="F:threonine deaminase activity"/>
    <property type="evidence" value="ECO:0007669"/>
    <property type="project" value="TreeGrafter"/>
</dbReference>
<organism evidence="8">
    <name type="scientific">marine metagenome</name>
    <dbReference type="NCBI Taxonomy" id="408172"/>
    <lineage>
        <taxon>unclassified sequences</taxon>
        <taxon>metagenomes</taxon>
        <taxon>ecological metagenomes</taxon>
    </lineage>
</organism>
<evidence type="ECO:0000259" key="7">
    <source>
        <dbReference type="Pfam" id="PF00291"/>
    </source>
</evidence>
<evidence type="ECO:0000256" key="1">
    <source>
        <dbReference type="ARBA" id="ARBA00001933"/>
    </source>
</evidence>
<sequence>MDTLHIETPLIESIPLGRKVKGKVWLKLEALQPSGSFKLRGIGNACQTYLRKGAKKFVSSSGGNAGIAVAYSGRQLGIPVTVVVPESTTERSIEAIKQEHAEVIVKGGTWQEAHDYSVKLTDSECIHIHPFDDPLLWNGHATILDEVKKSGLSPDVVVLSVGGGGLMCGIIEGLCRNNMATVPVIAVETDGADSLSASLSAGQHLEIEDITSVATSLGAKKVAKAAYDWCYKHEVVSHVVSDIDAVDACLEFSNDHRLLVEPACGATLSALYNPIEFLMDKKNILVVVCGGAGVMIDKMNDWKQKLDNNRLQGIFGSSG</sequence>
<comment type="similarity">
    <text evidence="2">Belongs to the serine/threonine dehydratase family.</text>
</comment>
<evidence type="ECO:0000256" key="5">
    <source>
        <dbReference type="ARBA" id="ARBA00023239"/>
    </source>
</evidence>
<dbReference type="InterPro" id="IPR001926">
    <property type="entry name" value="TrpB-like_PALP"/>
</dbReference>
<dbReference type="EC" id="4.3.1.17" evidence="3"/>
<dbReference type="AlphaFoldDB" id="A0A381NPF8"/>
<dbReference type="Pfam" id="PF00291">
    <property type="entry name" value="PALP"/>
    <property type="match status" value="1"/>
</dbReference>
<keyword evidence="4" id="KW-0663">Pyridoxal phosphate</keyword>
<comment type="cofactor">
    <cofactor evidence="1">
        <name>pyridoxal 5'-phosphate</name>
        <dbReference type="ChEBI" id="CHEBI:597326"/>
    </cofactor>
</comment>
<dbReference type="PANTHER" id="PTHR48078:SF2">
    <property type="entry name" value="CATABOLIC L-SERINE_THREONINE DEHYDRATASE"/>
    <property type="match status" value="1"/>
</dbReference>
<dbReference type="Gene3D" id="3.40.50.1100">
    <property type="match status" value="2"/>
</dbReference>
<dbReference type="GO" id="GO:0009097">
    <property type="term" value="P:isoleucine biosynthetic process"/>
    <property type="evidence" value="ECO:0007669"/>
    <property type="project" value="TreeGrafter"/>
</dbReference>
<dbReference type="PANTHER" id="PTHR48078">
    <property type="entry name" value="THREONINE DEHYDRATASE, MITOCHONDRIAL-RELATED"/>
    <property type="match status" value="1"/>
</dbReference>
<dbReference type="InterPro" id="IPR000634">
    <property type="entry name" value="Ser/Thr_deHydtase_PyrdxlP-BS"/>
</dbReference>
<reference evidence="8" key="1">
    <citation type="submission" date="2018-05" db="EMBL/GenBank/DDBJ databases">
        <authorList>
            <person name="Lanie J.A."/>
            <person name="Ng W.-L."/>
            <person name="Kazmierczak K.M."/>
            <person name="Andrzejewski T.M."/>
            <person name="Davidsen T.M."/>
            <person name="Wayne K.J."/>
            <person name="Tettelin H."/>
            <person name="Glass J.I."/>
            <person name="Rusch D."/>
            <person name="Podicherti R."/>
            <person name="Tsui H.-C.T."/>
            <person name="Winkler M.E."/>
        </authorList>
    </citation>
    <scope>NUCLEOTIDE SEQUENCE</scope>
</reference>
<accession>A0A381NPF8</accession>
<evidence type="ECO:0000313" key="8">
    <source>
        <dbReference type="EMBL" id="SUZ56407.1"/>
    </source>
</evidence>
<dbReference type="SUPFAM" id="SSF53686">
    <property type="entry name" value="Tryptophan synthase beta subunit-like PLP-dependent enzymes"/>
    <property type="match status" value="1"/>
</dbReference>
<evidence type="ECO:0000256" key="3">
    <source>
        <dbReference type="ARBA" id="ARBA00012093"/>
    </source>
</evidence>
<dbReference type="PROSITE" id="PS00165">
    <property type="entry name" value="DEHYDRATASE_SER_THR"/>
    <property type="match status" value="1"/>
</dbReference>
<gene>
    <name evidence="8" type="ORF">METZ01_LOCUS9261</name>
</gene>
<evidence type="ECO:0000256" key="4">
    <source>
        <dbReference type="ARBA" id="ARBA00022898"/>
    </source>
</evidence>
<comment type="catalytic activity">
    <reaction evidence="6">
        <text>L-serine = pyruvate + NH4(+)</text>
        <dbReference type="Rhea" id="RHEA:19169"/>
        <dbReference type="ChEBI" id="CHEBI:15361"/>
        <dbReference type="ChEBI" id="CHEBI:28938"/>
        <dbReference type="ChEBI" id="CHEBI:33384"/>
        <dbReference type="EC" id="4.3.1.17"/>
    </reaction>
</comment>
<evidence type="ECO:0000256" key="2">
    <source>
        <dbReference type="ARBA" id="ARBA00010869"/>
    </source>
</evidence>
<dbReference type="InterPro" id="IPR036052">
    <property type="entry name" value="TrpB-like_PALP_sf"/>
</dbReference>
<dbReference type="GO" id="GO:0006565">
    <property type="term" value="P:L-serine catabolic process"/>
    <property type="evidence" value="ECO:0007669"/>
    <property type="project" value="TreeGrafter"/>
</dbReference>
<protein>
    <recommendedName>
        <fullName evidence="3">L-serine ammonia-lyase</fullName>
        <ecNumber evidence="3">4.3.1.17</ecNumber>
    </recommendedName>
</protein>
<keyword evidence="5" id="KW-0456">Lyase</keyword>
<dbReference type="EMBL" id="UINC01000499">
    <property type="protein sequence ID" value="SUZ56407.1"/>
    <property type="molecule type" value="Genomic_DNA"/>
</dbReference>
<dbReference type="GO" id="GO:0006567">
    <property type="term" value="P:L-threonine catabolic process"/>
    <property type="evidence" value="ECO:0007669"/>
    <property type="project" value="TreeGrafter"/>
</dbReference>
<evidence type="ECO:0000256" key="6">
    <source>
        <dbReference type="ARBA" id="ARBA00049406"/>
    </source>
</evidence>